<evidence type="ECO:0000256" key="8">
    <source>
        <dbReference type="ARBA" id="ARBA00023002"/>
    </source>
</evidence>
<dbReference type="Pfam" id="PF00667">
    <property type="entry name" value="FAD_binding_1"/>
    <property type="match status" value="1"/>
</dbReference>
<dbReference type="Pfam" id="PF02906">
    <property type="entry name" value="Fe_hyd_lg_C"/>
    <property type="match status" value="2"/>
</dbReference>
<keyword evidence="8" id="KW-0560">Oxidoreductase</keyword>
<dbReference type="InterPro" id="IPR008254">
    <property type="entry name" value="Flavodoxin/NO_synth"/>
</dbReference>
<dbReference type="GO" id="GO:0051536">
    <property type="term" value="F:iron-sulfur cluster binding"/>
    <property type="evidence" value="ECO:0007669"/>
    <property type="project" value="UniProtKB-KW"/>
</dbReference>
<dbReference type="EC" id="1.6.2.4" evidence="10"/>
<feature type="domain" description="Flavodoxin-like" evidence="11">
    <location>
        <begin position="674"/>
        <end position="834"/>
    </location>
</feature>
<dbReference type="GO" id="GO:0005506">
    <property type="term" value="F:iron ion binding"/>
    <property type="evidence" value="ECO:0007669"/>
    <property type="project" value="InterPro"/>
</dbReference>
<evidence type="ECO:0000256" key="9">
    <source>
        <dbReference type="ARBA" id="ARBA00023014"/>
    </source>
</evidence>
<dbReference type="Gene3D" id="3.40.50.1780">
    <property type="match status" value="1"/>
</dbReference>
<dbReference type="EMBL" id="CAICTM010000082">
    <property type="protein sequence ID" value="CAB9500419.1"/>
    <property type="molecule type" value="Genomic_DNA"/>
</dbReference>
<dbReference type="InterPro" id="IPR036991">
    <property type="entry name" value="Fe_hydrogenase_ssu_sf"/>
</dbReference>
<dbReference type="SUPFAM" id="SSF54292">
    <property type="entry name" value="2Fe-2S ferredoxin-like"/>
    <property type="match status" value="1"/>
</dbReference>
<evidence type="ECO:0000256" key="7">
    <source>
        <dbReference type="ARBA" id="ARBA00022857"/>
    </source>
</evidence>
<dbReference type="InterPro" id="IPR017938">
    <property type="entry name" value="Riboflavin_synthase-like_b-brl"/>
</dbReference>
<keyword evidence="9" id="KW-0479">Metal-binding</keyword>
<evidence type="ECO:0000256" key="4">
    <source>
        <dbReference type="ARBA" id="ARBA00022630"/>
    </source>
</evidence>
<dbReference type="PANTHER" id="PTHR19384:SF17">
    <property type="entry name" value="NADPH--CYTOCHROME P450 REDUCTASE"/>
    <property type="match status" value="1"/>
</dbReference>
<evidence type="ECO:0000313" key="15">
    <source>
        <dbReference type="EMBL" id="CAB9500419.1"/>
    </source>
</evidence>
<feature type="domain" description="FAD-binding FR-type" evidence="14">
    <location>
        <begin position="873"/>
        <end position="1111"/>
    </location>
</feature>
<evidence type="ECO:0000259" key="14">
    <source>
        <dbReference type="PROSITE" id="PS51384"/>
    </source>
</evidence>
<evidence type="ECO:0000259" key="12">
    <source>
        <dbReference type="PROSITE" id="PS51085"/>
    </source>
</evidence>
<comment type="cofactor">
    <cofactor evidence="1">
        <name>FMN</name>
        <dbReference type="ChEBI" id="CHEBI:58210"/>
    </cofactor>
</comment>
<dbReference type="PROSITE" id="PS51379">
    <property type="entry name" value="4FE4S_FER_2"/>
    <property type="match status" value="2"/>
</dbReference>
<feature type="domain" description="4Fe-4S ferredoxin-type" evidence="13">
    <location>
        <begin position="161"/>
        <end position="191"/>
    </location>
</feature>
<dbReference type="Pfam" id="PF00175">
    <property type="entry name" value="NAD_binding_1"/>
    <property type="match status" value="1"/>
</dbReference>
<evidence type="ECO:0000256" key="6">
    <source>
        <dbReference type="ARBA" id="ARBA00022827"/>
    </source>
</evidence>
<comment type="caution">
    <text evidence="15">The sequence shown here is derived from an EMBL/GenBank/DDBJ whole genome shotgun (WGS) entry which is preliminary data.</text>
</comment>
<dbReference type="PRINTS" id="PR00371">
    <property type="entry name" value="FPNCR"/>
</dbReference>
<dbReference type="Pfam" id="PF00037">
    <property type="entry name" value="Fer4"/>
    <property type="match status" value="1"/>
</dbReference>
<keyword evidence="9" id="KW-0411">Iron-sulfur</keyword>
<dbReference type="Gene3D" id="3.40.50.360">
    <property type="match status" value="1"/>
</dbReference>
<protein>
    <recommendedName>
        <fullName evidence="10">NADPH--hemoprotein reductase</fullName>
        <ecNumber evidence="10">1.6.2.4</ecNumber>
    </recommendedName>
</protein>
<dbReference type="Pfam" id="PF02256">
    <property type="entry name" value="Fe_hyd_SSU"/>
    <property type="match status" value="1"/>
</dbReference>
<evidence type="ECO:0000259" key="11">
    <source>
        <dbReference type="PROSITE" id="PS50902"/>
    </source>
</evidence>
<dbReference type="NCBIfam" id="TIGR02512">
    <property type="entry name" value="FeFe_hydrog_A"/>
    <property type="match status" value="1"/>
</dbReference>
<dbReference type="Gene3D" id="3.30.70.20">
    <property type="match status" value="1"/>
</dbReference>
<dbReference type="InterPro" id="IPR001433">
    <property type="entry name" value="OxRdtase_FAD/NAD-bd"/>
</dbReference>
<comment type="cofactor">
    <cofactor evidence="2">
        <name>FAD</name>
        <dbReference type="ChEBI" id="CHEBI:57692"/>
    </cofactor>
</comment>
<dbReference type="OrthoDB" id="10249365at2759"/>
<dbReference type="SUPFAM" id="SSF63380">
    <property type="entry name" value="Riboflavin synthase domain-like"/>
    <property type="match status" value="1"/>
</dbReference>
<evidence type="ECO:0000256" key="5">
    <source>
        <dbReference type="ARBA" id="ARBA00022643"/>
    </source>
</evidence>
<dbReference type="GO" id="GO:0008901">
    <property type="term" value="F:ferredoxin hydrogenase activity"/>
    <property type="evidence" value="ECO:0007669"/>
    <property type="project" value="InterPro"/>
</dbReference>
<feature type="domain" description="2Fe-2S ferredoxin-type" evidence="12">
    <location>
        <begin position="14"/>
        <end position="104"/>
    </location>
</feature>
<dbReference type="SUPFAM" id="SSF52343">
    <property type="entry name" value="Ferredoxin reductase-like, C-terminal NADP-linked domain"/>
    <property type="match status" value="1"/>
</dbReference>
<dbReference type="PRINTS" id="PR00369">
    <property type="entry name" value="FLAVODOXIN"/>
</dbReference>
<name>A0A9N8DIP6_9STRA</name>
<keyword evidence="7" id="KW-0521">NADP</keyword>
<dbReference type="PROSITE" id="PS51384">
    <property type="entry name" value="FAD_FR"/>
    <property type="match status" value="1"/>
</dbReference>
<dbReference type="GO" id="GO:0050660">
    <property type="term" value="F:flavin adenine dinucleotide binding"/>
    <property type="evidence" value="ECO:0007669"/>
    <property type="project" value="TreeGrafter"/>
</dbReference>
<reference evidence="15" key="1">
    <citation type="submission" date="2020-06" db="EMBL/GenBank/DDBJ databases">
        <authorList>
            <consortium name="Plant Systems Biology data submission"/>
        </authorList>
    </citation>
    <scope>NUCLEOTIDE SEQUENCE</scope>
    <source>
        <strain evidence="15">D6</strain>
    </source>
</reference>
<dbReference type="InterPro" id="IPR001041">
    <property type="entry name" value="2Fe-2S_ferredoxin-type"/>
</dbReference>
<dbReference type="Gene3D" id="2.40.30.10">
    <property type="entry name" value="Translation factors"/>
    <property type="match status" value="1"/>
</dbReference>
<dbReference type="PROSITE" id="PS00198">
    <property type="entry name" value="4FE4S_FER_1"/>
    <property type="match status" value="1"/>
</dbReference>
<dbReference type="Gene3D" id="3.40.50.80">
    <property type="entry name" value="Nucleotide-binding domain of ferredoxin-NADP reductase (FNR) module"/>
    <property type="match status" value="1"/>
</dbReference>
<dbReference type="InterPro" id="IPR017927">
    <property type="entry name" value="FAD-bd_FR_type"/>
</dbReference>
<evidence type="ECO:0000256" key="2">
    <source>
        <dbReference type="ARBA" id="ARBA00001974"/>
    </source>
</evidence>
<keyword evidence="5" id="KW-0288">FMN</keyword>
<keyword evidence="16" id="KW-1185">Reference proteome</keyword>
<dbReference type="Gene3D" id="3.40.950.10">
    <property type="entry name" value="Fe-only Hydrogenase (Larger Subunit), Chain L, domain 3"/>
    <property type="match status" value="1"/>
</dbReference>
<dbReference type="CDD" id="cd00207">
    <property type="entry name" value="fer2"/>
    <property type="match status" value="1"/>
</dbReference>
<dbReference type="InterPro" id="IPR009016">
    <property type="entry name" value="Fe_hydrogenase"/>
</dbReference>
<evidence type="ECO:0000256" key="3">
    <source>
        <dbReference type="ARBA" id="ARBA00006596"/>
    </source>
</evidence>
<dbReference type="PROSITE" id="PS50902">
    <property type="entry name" value="FLAVODOXIN_LIKE"/>
    <property type="match status" value="1"/>
</dbReference>
<keyword evidence="9" id="KW-0408">Iron</keyword>
<dbReference type="InterPro" id="IPR013352">
    <property type="entry name" value="Fe_hydrogenase_subset"/>
</dbReference>
<dbReference type="PROSITE" id="PS51085">
    <property type="entry name" value="2FE2S_FER_2"/>
    <property type="match status" value="1"/>
</dbReference>
<evidence type="ECO:0000259" key="13">
    <source>
        <dbReference type="PROSITE" id="PS51379"/>
    </source>
</evidence>
<dbReference type="GO" id="GO:0003958">
    <property type="term" value="F:NADPH-hemoprotein reductase activity"/>
    <property type="evidence" value="ECO:0007669"/>
    <property type="project" value="UniProtKB-EC"/>
</dbReference>
<sequence>MAPTGATKEENKLMMVAVEFHDDNDGNVTALKVPEGTKLTEAAAMAGVTIPTLCHHPRLTPVGKCGVCVCAIEGGPTPTQLACSSVCRPNEDGSPLKVHVHGTMLNGLANAALRRNLDLSIRNKVKRFQANRGNAFAPCGSLEIEDLAKWMNESNVDTSSNCITYDPSLCIGCSRCVRACDQLQGMKVLEAPLPTANPPAVGIAQAPPCMTTQAGRPLKETDCIGCGQCTVFCPTGAIKEVDHTAKVMRALLDPEMVVVLQTAPSVRVTLAEMFGGAPGECSEGRLVGAAKACGFRFVFDTNLSADLTIMEEANELLKRIQVAESGTEEEKKKMPLPMFTSCCPGWINLVEQSYPHLIPHLSTCRSPMGMLSSIIRHHWWPKQVTISTQHGKKAIEGFTSSGVLVEEVDQSKLFVVAAMPCTAKKDEIARRQFQMSNGQYETDAVLTVREFARLIELRGVAQRNDYETFRKIPDLVYDNPFGESTGAAMIFGVTGGVMEAALRTAADVLHGSSLDDVKYDAVRGLFGIKEATVKLGPDKEIALNVAVCHQMRNVREFLETIEQGDANYHFIEIMTCPGGCIGGGGLPQSRDPKILSKRIDSVYQMDERMVKRKSHENVAVKELYDRLLGQPLSHTSHELLHTQYTARPRKRPVALKAPPSSDIYELDGDTTNRIVIVYGTQSGTAAQAAKEIKLELQSFISRSKVSPEPNICLVAANALHPGKLVETVRDTMAAIFVTCTFGEGEFPEVMLKLWDHLENQCNKHTFPEGSLRYGVFGLGSSMYAVGDQFNRAARRLDTRLEELGGERLIDVGLGDDQAAELYRGELDKWLEQVQPKLFGKASGGRSYLDPPEPLFRLSLAPGFHGRHFRPLPPDYHFVKLASSESVVSEGYDRPAALFSFDLAETGLEYTVGDHLAVLPRNPDAAADRILALYHPDLDGSNVLSVEAVDPLGDCPFPPTLTARELLTQYLDLCGRPSRSFFRQLLMFARTVTARNKLRELCERDDKATQPDRLEMYTANHTYADVLCEFAATSLPPFEYLLSMIPSITPRLYSIASSPLLRKERLELLVVLNQWHDGNNEFRVGLTTQFLFGLEIGDRVAVQIRTGILQPPEDTVTPLLMFGLGTGVAPFRGFLQHRQALLEQEDAKLGPATLYVGFRHESFDYYLKDDLRSWLDQGVLTALHPAFSHDNLEERKGKMYFISDLIVDKPEDMAKALHIDKHDNEVHAYYCGPALGIPETIQSSMTNAISRGDGGALDEEDAEAFMDRLVRKEDRFHTECF</sequence>
<dbReference type="GO" id="GO:0010181">
    <property type="term" value="F:FMN binding"/>
    <property type="evidence" value="ECO:0007669"/>
    <property type="project" value="InterPro"/>
</dbReference>
<dbReference type="AlphaFoldDB" id="A0A9N8DIP6"/>
<dbReference type="InterPro" id="IPR036010">
    <property type="entry name" value="2Fe-2S_ferredoxin-like_sf"/>
</dbReference>
<dbReference type="Pfam" id="PF13510">
    <property type="entry name" value="Fer2_4"/>
    <property type="match status" value="1"/>
</dbReference>
<dbReference type="InterPro" id="IPR003097">
    <property type="entry name" value="CysJ-like_FAD-binding"/>
</dbReference>
<dbReference type="InterPro" id="IPR029039">
    <property type="entry name" value="Flavoprotein-like_sf"/>
</dbReference>
<dbReference type="Gene3D" id="3.10.20.740">
    <property type="match status" value="1"/>
</dbReference>
<dbReference type="PANTHER" id="PTHR19384">
    <property type="entry name" value="NITRIC OXIDE SYNTHASE-RELATED"/>
    <property type="match status" value="1"/>
</dbReference>
<dbReference type="InterPro" id="IPR001709">
    <property type="entry name" value="Flavoprot_Pyr_Nucl_cyt_Rdtase"/>
</dbReference>
<feature type="domain" description="4Fe-4S ferredoxin-type" evidence="13">
    <location>
        <begin position="215"/>
        <end position="243"/>
    </location>
</feature>
<keyword evidence="6" id="KW-0274">FAD</keyword>
<comment type="similarity">
    <text evidence="3">Belongs to the NARF family.</text>
</comment>
<dbReference type="SUPFAM" id="SSF53920">
    <property type="entry name" value="Fe-only hydrogenase"/>
    <property type="match status" value="1"/>
</dbReference>
<dbReference type="GO" id="GO:0005829">
    <property type="term" value="C:cytosol"/>
    <property type="evidence" value="ECO:0007669"/>
    <property type="project" value="TreeGrafter"/>
</dbReference>
<dbReference type="SMART" id="SM00902">
    <property type="entry name" value="Fe_hyd_SSU"/>
    <property type="match status" value="1"/>
</dbReference>
<dbReference type="Proteomes" id="UP001153069">
    <property type="component" value="Unassembled WGS sequence"/>
</dbReference>
<gene>
    <name evidence="15" type="ORF">SEMRO_83_G044420.1</name>
</gene>
<dbReference type="Pfam" id="PF00258">
    <property type="entry name" value="Flavodoxin_1"/>
    <property type="match status" value="1"/>
</dbReference>
<proteinExistence type="inferred from homology"/>
<organism evidence="15 16">
    <name type="scientific">Seminavis robusta</name>
    <dbReference type="NCBI Taxonomy" id="568900"/>
    <lineage>
        <taxon>Eukaryota</taxon>
        <taxon>Sar</taxon>
        <taxon>Stramenopiles</taxon>
        <taxon>Ochrophyta</taxon>
        <taxon>Bacillariophyta</taxon>
        <taxon>Bacillariophyceae</taxon>
        <taxon>Bacillariophycidae</taxon>
        <taxon>Naviculales</taxon>
        <taxon>Naviculaceae</taxon>
        <taxon>Seminavis</taxon>
    </lineage>
</organism>
<accession>A0A9N8DIP6</accession>
<dbReference type="InterPro" id="IPR039261">
    <property type="entry name" value="FNR_nucleotide-bd"/>
</dbReference>
<dbReference type="InterPro" id="IPR003149">
    <property type="entry name" value="Fe_hydrogenase_ssu"/>
</dbReference>
<keyword evidence="4" id="KW-0285">Flavoprotein</keyword>
<dbReference type="Gene3D" id="4.10.260.20">
    <property type="entry name" value="Iron hydrogenase, small subunit"/>
    <property type="match status" value="1"/>
</dbReference>
<dbReference type="SUPFAM" id="SSF54862">
    <property type="entry name" value="4Fe-4S ferredoxins"/>
    <property type="match status" value="1"/>
</dbReference>
<evidence type="ECO:0000256" key="1">
    <source>
        <dbReference type="ARBA" id="ARBA00001917"/>
    </source>
</evidence>
<dbReference type="InterPro" id="IPR001094">
    <property type="entry name" value="Flavdoxin-like"/>
</dbReference>
<dbReference type="InterPro" id="IPR017896">
    <property type="entry name" value="4Fe4S_Fe-S-bd"/>
</dbReference>
<dbReference type="Gene3D" id="1.20.990.10">
    <property type="entry name" value="NADPH-cytochrome p450 Reductase, Chain A, domain 3"/>
    <property type="match status" value="1"/>
</dbReference>
<dbReference type="InterPro" id="IPR004108">
    <property type="entry name" value="Fe_hydrogenase_lsu_C"/>
</dbReference>
<dbReference type="InterPro" id="IPR023173">
    <property type="entry name" value="NADPH_Cyt_P450_Rdtase_alpha"/>
</dbReference>
<dbReference type="InterPro" id="IPR017900">
    <property type="entry name" value="4Fe4S_Fe_S_CS"/>
</dbReference>
<dbReference type="SUPFAM" id="SSF52218">
    <property type="entry name" value="Flavoproteins"/>
    <property type="match status" value="1"/>
</dbReference>
<evidence type="ECO:0000256" key="10">
    <source>
        <dbReference type="ARBA" id="ARBA00023797"/>
    </source>
</evidence>
<evidence type="ECO:0000313" key="16">
    <source>
        <dbReference type="Proteomes" id="UP001153069"/>
    </source>
</evidence>